<feature type="signal peptide" evidence="1">
    <location>
        <begin position="1"/>
        <end position="19"/>
    </location>
</feature>
<keyword evidence="1" id="KW-0732">Signal</keyword>
<reference evidence="2" key="1">
    <citation type="journal article" date="2014" name="Toxicon">
        <title>A bioinformatics survey for conotoxin-like sequences in three turrid snail venom duct transcriptomes.</title>
        <authorList>
            <person name="Gonzales D.T."/>
            <person name="Saloma C.P."/>
        </authorList>
    </citation>
    <scope>NUCLEOTIDE SEQUENCE</scope>
    <source>
        <tissue evidence="2">Venom duct</tissue>
    </source>
</reference>
<protein>
    <submittedName>
        <fullName evidence="2">Gsp_37 putative toxin</fullName>
    </submittedName>
</protein>
<accession>A0A098LWA8</accession>
<proteinExistence type="predicted"/>
<organism evidence="2">
    <name type="scientific">Gemmula speciosa</name>
    <name type="common">Splendid gem-turris</name>
    <name type="synonym">Pleurotoma speciosa</name>
    <dbReference type="NCBI Taxonomy" id="439592"/>
    <lineage>
        <taxon>Eukaryota</taxon>
        <taxon>Metazoa</taxon>
        <taxon>Spiralia</taxon>
        <taxon>Lophotrochozoa</taxon>
        <taxon>Mollusca</taxon>
        <taxon>Gastropoda</taxon>
        <taxon>Caenogastropoda</taxon>
        <taxon>Neogastropoda</taxon>
        <taxon>Conoidea</taxon>
        <taxon>Turridae</taxon>
        <taxon>Gemmula</taxon>
    </lineage>
</organism>
<feature type="chain" id="PRO_5001945385" evidence="1">
    <location>
        <begin position="20"/>
        <end position="142"/>
    </location>
</feature>
<evidence type="ECO:0000313" key="2">
    <source>
        <dbReference type="EMBL" id="JAC94757.1"/>
    </source>
</evidence>
<reference evidence="2" key="2">
    <citation type="submission" date="2014-09" db="EMBL/GenBank/DDBJ databases">
        <authorList>
            <person name="Gonzales D.T.T."/>
            <person name="Saloma C.P."/>
        </authorList>
    </citation>
    <scope>NUCLEOTIDE SEQUENCE</scope>
    <source>
        <tissue evidence="2">Venom duct</tissue>
    </source>
</reference>
<evidence type="ECO:0000256" key="1">
    <source>
        <dbReference type="SAM" id="SignalP"/>
    </source>
</evidence>
<sequence length="142" mass="16026">MRMSMYLVVFIAMVTAGRGVAIGEGGNQPRDTASNTDKPECTENQICWTQYQSTEGFKDETICTCPSPENRCVFDSSHTIRISDPQYFTKMYTCNPVHDYVSCGGQGNIAVTHVNEMKFVIQCKCHIYKWMSTTPFTVQCVH</sequence>
<dbReference type="AlphaFoldDB" id="A0A098LWA8"/>
<dbReference type="EMBL" id="GBRA01000037">
    <property type="protein sequence ID" value="JAC94757.1"/>
    <property type="molecule type" value="Transcribed_RNA"/>
</dbReference>
<name>A0A098LWA8_GEMSP</name>